<sequence length="301" mass="33903">MASDLDGGSAPPVDMYVFPGVRKFQERNLKTCLAGMLFYLCAHNFFHSLRLVMERDRKLPYLLCLAQTSLILCMWFLTSAHSVLGAAWDCQYVLYFDLVFLATTMAIINLILLMKATAGNVSAPANEFAPHRSHGPSRNRFYDILADILYAGLGEGRWIWLTGLCFIAVSTAVHLYSLTFLKRELLMKTCYLPITGGWAAALVLADVSANIFLTACFLRRMRQHMRNSQLMLIARAVYHDGILHALAILICSSLCAFLAVQPALLQYNILFYAFDVIVNSTLLVYQLSFKVRPVRHRIGTM</sequence>
<keyword evidence="1" id="KW-0472">Membrane</keyword>
<dbReference type="Proteomes" id="UP000271241">
    <property type="component" value="Unassembled WGS sequence"/>
</dbReference>
<dbReference type="EMBL" id="KZ992558">
    <property type="protein sequence ID" value="RKP08919.1"/>
    <property type="molecule type" value="Genomic_DNA"/>
</dbReference>
<dbReference type="AlphaFoldDB" id="A0A4V1IWV9"/>
<proteinExistence type="predicted"/>
<feature type="transmembrane region" description="Helical" evidence="1">
    <location>
        <begin position="92"/>
        <end position="113"/>
    </location>
</feature>
<dbReference type="OrthoDB" id="5546251at2759"/>
<evidence type="ECO:0000313" key="2">
    <source>
        <dbReference type="EMBL" id="RKP08919.1"/>
    </source>
</evidence>
<keyword evidence="1" id="KW-0812">Transmembrane</keyword>
<feature type="transmembrane region" description="Helical" evidence="1">
    <location>
        <begin position="269"/>
        <end position="287"/>
    </location>
</feature>
<feature type="transmembrane region" description="Helical" evidence="1">
    <location>
        <begin position="198"/>
        <end position="221"/>
    </location>
</feature>
<evidence type="ECO:0000313" key="3">
    <source>
        <dbReference type="Proteomes" id="UP000271241"/>
    </source>
</evidence>
<evidence type="ECO:0000256" key="1">
    <source>
        <dbReference type="SAM" id="Phobius"/>
    </source>
</evidence>
<gene>
    <name evidence="2" type="ORF">THASP1DRAFT_29285</name>
</gene>
<reference evidence="3" key="1">
    <citation type="journal article" date="2018" name="Nat. Microbiol.">
        <title>Leveraging single-cell genomics to expand the fungal tree of life.</title>
        <authorList>
            <person name="Ahrendt S.R."/>
            <person name="Quandt C.A."/>
            <person name="Ciobanu D."/>
            <person name="Clum A."/>
            <person name="Salamov A."/>
            <person name="Andreopoulos B."/>
            <person name="Cheng J.F."/>
            <person name="Woyke T."/>
            <person name="Pelin A."/>
            <person name="Henrissat B."/>
            <person name="Reynolds N.K."/>
            <person name="Benny G.L."/>
            <person name="Smith M.E."/>
            <person name="James T.Y."/>
            <person name="Grigoriev I.V."/>
        </authorList>
    </citation>
    <scope>NUCLEOTIDE SEQUENCE [LARGE SCALE GENOMIC DNA]</scope>
    <source>
        <strain evidence="3">RSA 1356</strain>
    </source>
</reference>
<protein>
    <submittedName>
        <fullName evidence="2">Uncharacterized protein</fullName>
    </submittedName>
</protein>
<name>A0A4V1IWV9_9FUNG</name>
<feature type="transmembrane region" description="Helical" evidence="1">
    <location>
        <begin position="59"/>
        <end position="80"/>
    </location>
</feature>
<keyword evidence="3" id="KW-1185">Reference proteome</keyword>
<feature type="transmembrane region" description="Helical" evidence="1">
    <location>
        <begin position="242"/>
        <end position="263"/>
    </location>
</feature>
<feature type="transmembrane region" description="Helical" evidence="1">
    <location>
        <begin position="158"/>
        <end position="178"/>
    </location>
</feature>
<accession>A0A4V1IWV9</accession>
<feature type="transmembrane region" description="Helical" evidence="1">
    <location>
        <begin position="28"/>
        <end position="47"/>
    </location>
</feature>
<keyword evidence="1" id="KW-1133">Transmembrane helix</keyword>
<organism evidence="2 3">
    <name type="scientific">Thamnocephalis sphaerospora</name>
    <dbReference type="NCBI Taxonomy" id="78915"/>
    <lineage>
        <taxon>Eukaryota</taxon>
        <taxon>Fungi</taxon>
        <taxon>Fungi incertae sedis</taxon>
        <taxon>Zoopagomycota</taxon>
        <taxon>Zoopagomycotina</taxon>
        <taxon>Zoopagomycetes</taxon>
        <taxon>Zoopagales</taxon>
        <taxon>Sigmoideomycetaceae</taxon>
        <taxon>Thamnocephalis</taxon>
    </lineage>
</organism>